<proteinExistence type="predicted"/>
<protein>
    <submittedName>
        <fullName evidence="1">Uncharacterized protein</fullName>
    </submittedName>
</protein>
<evidence type="ECO:0000313" key="1">
    <source>
        <dbReference type="EMBL" id="MCY6482929.1"/>
    </source>
</evidence>
<name>A0ABT4CVC0_9CLOT</name>
<comment type="caution">
    <text evidence="1">The sequence shown here is derived from an EMBL/GenBank/DDBJ whole genome shotgun (WGS) entry which is preliminary data.</text>
</comment>
<dbReference type="Proteomes" id="UP001078443">
    <property type="component" value="Unassembled WGS sequence"/>
</dbReference>
<evidence type="ECO:0000313" key="2">
    <source>
        <dbReference type="Proteomes" id="UP001078443"/>
    </source>
</evidence>
<reference evidence="1" key="1">
    <citation type="submission" date="2022-12" db="EMBL/GenBank/DDBJ databases">
        <authorList>
            <person name="Wang J."/>
        </authorList>
    </citation>
    <scope>NUCLEOTIDE SEQUENCE</scope>
    <source>
        <strain evidence="1">HY-45-18</strain>
    </source>
</reference>
<dbReference type="EMBL" id="JAPQER010000001">
    <property type="protein sequence ID" value="MCY6482929.1"/>
    <property type="molecule type" value="Genomic_DNA"/>
</dbReference>
<sequence length="255" mass="30612">MISNIVYKRVNDSQDILNSYERYVKNKENDENIFEKVNFEKEANIISVEEALLINENKVKRSLISDILKGNYEKHIKILKKSIEDEDSETSHYAAAAIMEIKRQFQINIGRIETEYQNNKNDLEVLKEYVEVLKRYLFSGLLDKSEYKRILFIYSGMLEKVLSIDSSNEQYFVEKINCEFEFENYSNAKKLCDEFVRYHSQKEQPYLMYMKLYYMTKNYTRFKETIEFIKKNRKIKLSNEGLNLLRFWIEGESVV</sequence>
<organism evidence="1 2">
    <name type="scientific">Clostridium aestuarii</name>
    <dbReference type="NCBI Taxonomy" id="338193"/>
    <lineage>
        <taxon>Bacteria</taxon>
        <taxon>Bacillati</taxon>
        <taxon>Bacillota</taxon>
        <taxon>Clostridia</taxon>
        <taxon>Eubacteriales</taxon>
        <taxon>Clostridiaceae</taxon>
        <taxon>Clostridium</taxon>
    </lineage>
</organism>
<keyword evidence="2" id="KW-1185">Reference proteome</keyword>
<accession>A0ABT4CVC0</accession>
<gene>
    <name evidence="1" type="ORF">OW763_00985</name>
</gene>